<feature type="transmembrane region" description="Helical" evidence="1">
    <location>
        <begin position="6"/>
        <end position="21"/>
    </location>
</feature>
<evidence type="ECO:0000256" key="1">
    <source>
        <dbReference type="SAM" id="Phobius"/>
    </source>
</evidence>
<feature type="transmembrane region" description="Helical" evidence="1">
    <location>
        <begin position="98"/>
        <end position="116"/>
    </location>
</feature>
<dbReference type="STRING" id="1817822.A2826_01845"/>
<sequence length="174" mass="19681">MKRNYFLYIIIITAAIVSRLIPHSWNFAPITAIAIFAAIYLPIRQAVVLPLVIRFISDVIIGFFSWQLMIAVYLSHLFGVALGLWVRRNKSFGRVLTAPILSAVVFFLVTNFAWLYASYTNDLPGILLAYTNGLPFLRGTLMGDVFYTLALVGGYEFALRYSRQSGKVKIDINY</sequence>
<evidence type="ECO:0000313" key="2">
    <source>
        <dbReference type="EMBL" id="OGE81633.1"/>
    </source>
</evidence>
<name>A0A1F5NVL5_9BACT</name>
<organism evidence="2 3">
    <name type="scientific">Candidatus Doudnabacteria bacterium RIFCSPHIGHO2_01_FULL_43_23</name>
    <dbReference type="NCBI Taxonomy" id="1817822"/>
    <lineage>
        <taxon>Bacteria</taxon>
        <taxon>Candidatus Doudnaibacteriota</taxon>
    </lineage>
</organism>
<proteinExistence type="predicted"/>
<keyword evidence="1" id="KW-1133">Transmembrane helix</keyword>
<evidence type="ECO:0000313" key="3">
    <source>
        <dbReference type="Proteomes" id="UP000177912"/>
    </source>
</evidence>
<feature type="transmembrane region" description="Helical" evidence="1">
    <location>
        <begin position="59"/>
        <end position="86"/>
    </location>
</feature>
<dbReference type="InterPro" id="IPR046487">
    <property type="entry name" value="DUF6580"/>
</dbReference>
<evidence type="ECO:0008006" key="4">
    <source>
        <dbReference type="Google" id="ProtNLM"/>
    </source>
</evidence>
<feature type="transmembrane region" description="Helical" evidence="1">
    <location>
        <begin position="136"/>
        <end position="159"/>
    </location>
</feature>
<dbReference type="Pfam" id="PF20221">
    <property type="entry name" value="DUF6580"/>
    <property type="match status" value="1"/>
</dbReference>
<reference evidence="2 3" key="1">
    <citation type="journal article" date="2016" name="Nat. Commun.">
        <title>Thousands of microbial genomes shed light on interconnected biogeochemical processes in an aquifer system.</title>
        <authorList>
            <person name="Anantharaman K."/>
            <person name="Brown C.T."/>
            <person name="Hug L.A."/>
            <person name="Sharon I."/>
            <person name="Castelle C.J."/>
            <person name="Probst A.J."/>
            <person name="Thomas B.C."/>
            <person name="Singh A."/>
            <person name="Wilkins M.J."/>
            <person name="Karaoz U."/>
            <person name="Brodie E.L."/>
            <person name="Williams K.H."/>
            <person name="Hubbard S.S."/>
            <person name="Banfield J.F."/>
        </authorList>
    </citation>
    <scope>NUCLEOTIDE SEQUENCE [LARGE SCALE GENOMIC DNA]</scope>
</reference>
<keyword evidence="1" id="KW-0812">Transmembrane</keyword>
<dbReference type="AlphaFoldDB" id="A0A1F5NVL5"/>
<accession>A0A1F5NVL5</accession>
<dbReference type="Proteomes" id="UP000177912">
    <property type="component" value="Unassembled WGS sequence"/>
</dbReference>
<gene>
    <name evidence="2" type="ORF">A2826_01845</name>
</gene>
<comment type="caution">
    <text evidence="2">The sequence shown here is derived from an EMBL/GenBank/DDBJ whole genome shotgun (WGS) entry which is preliminary data.</text>
</comment>
<feature type="transmembrane region" description="Helical" evidence="1">
    <location>
        <begin position="33"/>
        <end position="53"/>
    </location>
</feature>
<keyword evidence="1" id="KW-0472">Membrane</keyword>
<protein>
    <recommendedName>
        <fullName evidence="4">Rod shape-determining protein MreD</fullName>
    </recommendedName>
</protein>
<dbReference type="EMBL" id="MFEI01000006">
    <property type="protein sequence ID" value="OGE81633.1"/>
    <property type="molecule type" value="Genomic_DNA"/>
</dbReference>